<dbReference type="eggNOG" id="ENOG502QT3W">
    <property type="taxonomic scope" value="Eukaryota"/>
</dbReference>
<dbReference type="VEuPathDB" id="FungiDB:SJAG_01305"/>
<dbReference type="Pfam" id="PF26545">
    <property type="entry name" value="Mdm34_N"/>
    <property type="match status" value="1"/>
</dbReference>
<dbReference type="HAMAP" id="MF_03105">
    <property type="entry name" value="Mdm34"/>
    <property type="match status" value="1"/>
</dbReference>
<dbReference type="GO" id="GO:0007005">
    <property type="term" value="P:mitochondrion organization"/>
    <property type="evidence" value="ECO:0000318"/>
    <property type="project" value="GO_Central"/>
</dbReference>
<dbReference type="PANTHER" id="PTHR28185:SF1">
    <property type="entry name" value="MITOCHONDRIAL DISTRIBUTION AND MORPHOLOGY PROTEIN 34"/>
    <property type="match status" value="1"/>
</dbReference>
<evidence type="ECO:0000256" key="6">
    <source>
        <dbReference type="ARBA" id="ARBA00023055"/>
    </source>
</evidence>
<dbReference type="STRING" id="402676.B6K0B1"/>
<dbReference type="PROSITE" id="PS51847">
    <property type="entry name" value="SMP"/>
    <property type="match status" value="1"/>
</dbReference>
<dbReference type="JaponicusDB" id="SJAG_01305">
    <property type="gene designation" value="mdm34"/>
</dbReference>
<gene>
    <name evidence="14" type="primary">mdm34</name>
    <name evidence="10" type="synonym">MDM34</name>
    <name evidence="13" type="ORF">SJAG_01305</name>
</gene>
<dbReference type="RefSeq" id="XP_002172554.1">
    <property type="nucleotide sequence ID" value="XM_002172518.2"/>
</dbReference>
<keyword evidence="7" id="KW-0446">Lipid-binding</keyword>
<dbReference type="CDD" id="cd21673">
    <property type="entry name" value="SMP_Mdm34"/>
    <property type="match status" value="1"/>
</dbReference>
<comment type="subunit">
    <text evidence="10">Component of the ER-mitochondria encounter structure (ERMES) or MDM complex, composed of MMM1, MDM10, MDM12 and mdm34.</text>
</comment>
<dbReference type="InterPro" id="IPR031468">
    <property type="entry name" value="SMP_LBD"/>
</dbReference>
<name>B6K0B1_SCHJY</name>
<feature type="compositionally biased region" description="Polar residues" evidence="11">
    <location>
        <begin position="320"/>
        <end position="337"/>
    </location>
</feature>
<evidence type="ECO:0000313" key="15">
    <source>
        <dbReference type="Proteomes" id="UP000001744"/>
    </source>
</evidence>
<dbReference type="GO" id="GO:0015914">
    <property type="term" value="P:phospholipid transport"/>
    <property type="evidence" value="ECO:0000318"/>
    <property type="project" value="GO_Central"/>
</dbReference>
<keyword evidence="15" id="KW-1185">Reference proteome</keyword>
<keyword evidence="9 10" id="KW-0472">Membrane</keyword>
<evidence type="ECO:0000256" key="8">
    <source>
        <dbReference type="ARBA" id="ARBA00023128"/>
    </source>
</evidence>
<dbReference type="EMBL" id="KE651168">
    <property type="protein sequence ID" value="EEB06261.1"/>
    <property type="molecule type" value="Genomic_DNA"/>
</dbReference>
<keyword evidence="4 10" id="KW-0812">Transmembrane</keyword>
<accession>B6K0B1</accession>
<evidence type="ECO:0000256" key="7">
    <source>
        <dbReference type="ARBA" id="ARBA00023121"/>
    </source>
</evidence>
<keyword evidence="5 10" id="KW-1000">Mitochondrion outer membrane</keyword>
<evidence type="ECO:0000256" key="4">
    <source>
        <dbReference type="ARBA" id="ARBA00022692"/>
    </source>
</evidence>
<evidence type="ECO:0000256" key="2">
    <source>
        <dbReference type="ARBA" id="ARBA00022448"/>
    </source>
</evidence>
<reference evidence="13 15" key="1">
    <citation type="journal article" date="2011" name="Science">
        <title>Comparative functional genomics of the fission yeasts.</title>
        <authorList>
            <person name="Rhind N."/>
            <person name="Chen Z."/>
            <person name="Yassour M."/>
            <person name="Thompson D.A."/>
            <person name="Haas B.J."/>
            <person name="Habib N."/>
            <person name="Wapinski I."/>
            <person name="Roy S."/>
            <person name="Lin M.F."/>
            <person name="Heiman D.I."/>
            <person name="Young S.K."/>
            <person name="Furuya K."/>
            <person name="Guo Y."/>
            <person name="Pidoux A."/>
            <person name="Chen H.M."/>
            <person name="Robbertse B."/>
            <person name="Goldberg J.M."/>
            <person name="Aoki K."/>
            <person name="Bayne E.H."/>
            <person name="Berlin A.M."/>
            <person name="Desjardins C.A."/>
            <person name="Dobbs E."/>
            <person name="Dukaj L."/>
            <person name="Fan L."/>
            <person name="FitzGerald M.G."/>
            <person name="French C."/>
            <person name="Gujja S."/>
            <person name="Hansen K."/>
            <person name="Keifenheim D."/>
            <person name="Levin J.Z."/>
            <person name="Mosher R.A."/>
            <person name="Mueller C.A."/>
            <person name="Pfiffner J."/>
            <person name="Priest M."/>
            <person name="Russ C."/>
            <person name="Smialowska A."/>
            <person name="Swoboda P."/>
            <person name="Sykes S.M."/>
            <person name="Vaughn M."/>
            <person name="Vengrova S."/>
            <person name="Yoder R."/>
            <person name="Zeng Q."/>
            <person name="Allshire R."/>
            <person name="Baulcombe D."/>
            <person name="Birren B.W."/>
            <person name="Brown W."/>
            <person name="Ekwall K."/>
            <person name="Kellis M."/>
            <person name="Leatherwood J."/>
            <person name="Levin H."/>
            <person name="Margalit H."/>
            <person name="Martienssen R."/>
            <person name="Nieduszynski C.A."/>
            <person name="Spatafora J.W."/>
            <person name="Friedman N."/>
            <person name="Dalgaard J.Z."/>
            <person name="Baumann P."/>
            <person name="Niki H."/>
            <person name="Regev A."/>
            <person name="Nusbaum C."/>
        </authorList>
    </citation>
    <scope>NUCLEOTIDE SEQUENCE [LARGE SCALE GENOMIC DNA]</scope>
    <source>
        <strain evidence="15">yFS275 / FY16936</strain>
    </source>
</reference>
<feature type="compositionally biased region" description="Polar residues" evidence="11">
    <location>
        <begin position="236"/>
        <end position="252"/>
    </location>
</feature>
<dbReference type="OMA" id="PSIIYKM"/>
<evidence type="ECO:0000256" key="5">
    <source>
        <dbReference type="ARBA" id="ARBA00022787"/>
    </source>
</evidence>
<dbReference type="GeneID" id="7052378"/>
<dbReference type="OrthoDB" id="17927at2759"/>
<dbReference type="AlphaFoldDB" id="B6K0B1"/>
<evidence type="ECO:0000259" key="12">
    <source>
        <dbReference type="PROSITE" id="PS51847"/>
    </source>
</evidence>
<feature type="region of interest" description="Disordered" evidence="11">
    <location>
        <begin position="221"/>
        <end position="252"/>
    </location>
</feature>
<dbReference type="GO" id="GO:0008289">
    <property type="term" value="F:lipid binding"/>
    <property type="evidence" value="ECO:0007669"/>
    <property type="project" value="UniProtKB-KW"/>
</dbReference>
<keyword evidence="6" id="KW-0445">Lipid transport</keyword>
<comment type="domain">
    <text evidence="10">Lacks alpha-helical transmembrane segments, suggesting that it resides in the membrane via beta-sheet conformations similar to those predicted for other outer membrane proteins and porin.</text>
</comment>
<dbReference type="GO" id="GO:1990456">
    <property type="term" value="P:mitochondrion-endoplasmic reticulum membrane tethering"/>
    <property type="evidence" value="ECO:0000318"/>
    <property type="project" value="GO_Central"/>
</dbReference>
<comment type="subcellular location">
    <subcellularLocation>
        <location evidence="1">Membrane</location>
    </subcellularLocation>
    <subcellularLocation>
        <location evidence="10">Mitochondrion outer membrane</location>
        <topology evidence="10">Multi-pass membrane protein</topology>
    </subcellularLocation>
    <text evidence="10">The ERMES/MDM complex localizes to a few discrete foci (around 10 per single cell), that represent mitochondria-endoplasmic reticulum junctions. These foci are often found next to mtDNA nucleoids.</text>
</comment>
<comment type="similarity">
    <text evidence="10">Belongs to the MDM34 family.</text>
</comment>
<evidence type="ECO:0000313" key="13">
    <source>
        <dbReference type="EMBL" id="EEB06261.1"/>
    </source>
</evidence>
<proteinExistence type="inferred from homology"/>
<keyword evidence="3 10" id="KW-1134">Transmembrane beta strand</keyword>
<feature type="domain" description="SMP-LTD" evidence="12">
    <location>
        <begin position="1"/>
        <end position="196"/>
    </location>
</feature>
<evidence type="ECO:0000256" key="11">
    <source>
        <dbReference type="SAM" id="MobiDB-lite"/>
    </source>
</evidence>
<keyword evidence="2" id="KW-0813">Transport</keyword>
<dbReference type="InterPro" id="IPR058825">
    <property type="entry name" value="MDM34_N"/>
</dbReference>
<sequence length="452" mass="50393">MSFVLKDWSSRFSDSFKERAVSLLSSTLNKGSTHSMIADRITVKELNMGTIPPDLEILEIGDLASDRFQGLFNLHYAGDAYLVLQTKVQANPLSVKQTPFPGLTSRRDMLAARAPLTVPMYLRLSEIKLNGIVVLVFSRQKGVTMVFRNDPLESLKVSSSFDSIPAIARFLKREIEVQLTSLFQEELPAIIYKLSRYWCAHMESPFSMSSVISRPPSQQRVSRSVPDVIETPPDYNESTKLDTNSPVKIGPLSTTTHPNLLAIASLVTSRRSLAPNASPCIPMAVYRSSNLDTLNSQIVQTEDGALPASQSPTLQFSRLENSNESKFPTPKNASATPAASIFGHSDSSKRRRERKKKHHFVKVFNRASGEKHKEKETKQDVIESADIKISTPANELSKIKDKIISKQGQEQFAKSLSRKAALDLAMFSHRDCAPFAIKLNGLQWYIHSKVML</sequence>
<evidence type="ECO:0000256" key="3">
    <source>
        <dbReference type="ARBA" id="ARBA00022452"/>
    </source>
</evidence>
<dbReference type="GO" id="GO:0032865">
    <property type="term" value="C:ERMES complex"/>
    <property type="evidence" value="ECO:0000318"/>
    <property type="project" value="GO_Central"/>
</dbReference>
<evidence type="ECO:0000256" key="10">
    <source>
        <dbReference type="HAMAP-Rule" id="MF_03105"/>
    </source>
</evidence>
<evidence type="ECO:0000256" key="9">
    <source>
        <dbReference type="ARBA" id="ARBA00023136"/>
    </source>
</evidence>
<feature type="region of interest" description="Disordered" evidence="11">
    <location>
        <begin position="320"/>
        <end position="357"/>
    </location>
</feature>
<dbReference type="HOGENOM" id="CLU_044755_0_0_1"/>
<evidence type="ECO:0000256" key="1">
    <source>
        <dbReference type="ARBA" id="ARBA00004370"/>
    </source>
</evidence>
<comment type="function">
    <text evidence="10">Component of the ERMES/MDM complex, which serves as a molecular tether to connect the endoplasmic reticulum (ER) and mitochondria. Components of this complex are involved in the control of mitochondrial shape and protein biogenesis, and function in nonvesicular lipid trafficking between the ER and mitochondria. mdm34 is required for the interaction of the ER-resident membrane protein MMM1 and the outer mitochondrial membrane-resident beta-barrel protein MDM10.</text>
</comment>
<evidence type="ECO:0000313" key="14">
    <source>
        <dbReference type="JaponicusDB" id="SJAG_01305"/>
    </source>
</evidence>
<protein>
    <recommendedName>
        <fullName evidence="10">Mitochondrial distribution and morphology protein 34</fullName>
    </recommendedName>
</protein>
<dbReference type="PANTHER" id="PTHR28185">
    <property type="entry name" value="MITOCHONDRIAL DISTRIBUTION AND MORPHOLOGY PROTEIN 34"/>
    <property type="match status" value="1"/>
</dbReference>
<organism evidence="13 15">
    <name type="scientific">Schizosaccharomyces japonicus (strain yFS275 / FY16936)</name>
    <name type="common">Fission yeast</name>
    <dbReference type="NCBI Taxonomy" id="402676"/>
    <lineage>
        <taxon>Eukaryota</taxon>
        <taxon>Fungi</taxon>
        <taxon>Dikarya</taxon>
        <taxon>Ascomycota</taxon>
        <taxon>Taphrinomycotina</taxon>
        <taxon>Schizosaccharomycetes</taxon>
        <taxon>Schizosaccharomycetales</taxon>
        <taxon>Schizosaccharomycetaceae</taxon>
        <taxon>Schizosaccharomyces</taxon>
    </lineage>
</organism>
<dbReference type="InterPro" id="IPR027536">
    <property type="entry name" value="MDM34"/>
</dbReference>
<dbReference type="Proteomes" id="UP000001744">
    <property type="component" value="Unassembled WGS sequence"/>
</dbReference>
<keyword evidence="8 10" id="KW-0496">Mitochondrion</keyword>